<dbReference type="EMBL" id="UGVL01000001">
    <property type="protein sequence ID" value="SUE34147.1"/>
    <property type="molecule type" value="Genomic_DNA"/>
</dbReference>
<feature type="region of interest" description="Disordered" evidence="1">
    <location>
        <begin position="174"/>
        <end position="211"/>
    </location>
</feature>
<name>A0A379MTH8_9BACT</name>
<organism evidence="2 3">
    <name type="scientific">Rikenella microfusus</name>
    <dbReference type="NCBI Taxonomy" id="28139"/>
    <lineage>
        <taxon>Bacteria</taxon>
        <taxon>Pseudomonadati</taxon>
        <taxon>Bacteroidota</taxon>
        <taxon>Bacteroidia</taxon>
        <taxon>Bacteroidales</taxon>
        <taxon>Rikenellaceae</taxon>
        <taxon>Rikenella</taxon>
    </lineage>
</organism>
<dbReference type="STRING" id="880526.GCA_000427365_02287"/>
<evidence type="ECO:0000313" key="2">
    <source>
        <dbReference type="EMBL" id="SUE34147.1"/>
    </source>
</evidence>
<reference evidence="2 3" key="1">
    <citation type="submission" date="2018-06" db="EMBL/GenBank/DDBJ databases">
        <authorList>
            <consortium name="Pathogen Informatics"/>
            <person name="Doyle S."/>
        </authorList>
    </citation>
    <scope>NUCLEOTIDE SEQUENCE [LARGE SCALE GENOMIC DNA]</scope>
    <source>
        <strain evidence="2 3">NCTC11190</strain>
    </source>
</reference>
<dbReference type="Proteomes" id="UP000255233">
    <property type="component" value="Unassembled WGS sequence"/>
</dbReference>
<gene>
    <name evidence="2" type="ORF">NCTC11190_01365</name>
</gene>
<dbReference type="InterPro" id="IPR046110">
    <property type="entry name" value="DUF6047"/>
</dbReference>
<evidence type="ECO:0000313" key="3">
    <source>
        <dbReference type="Proteomes" id="UP000255233"/>
    </source>
</evidence>
<dbReference type="Pfam" id="PF19513">
    <property type="entry name" value="DUF6047"/>
    <property type="match status" value="1"/>
</dbReference>
<dbReference type="RefSeq" id="WP_027291811.1">
    <property type="nucleotide sequence ID" value="NZ_UGVL01000001.1"/>
</dbReference>
<protein>
    <submittedName>
        <fullName evidence="2">Uncharacterized protein</fullName>
    </submittedName>
</protein>
<proteinExistence type="predicted"/>
<evidence type="ECO:0000256" key="1">
    <source>
        <dbReference type="SAM" id="MobiDB-lite"/>
    </source>
</evidence>
<accession>A0A379MTH8</accession>
<dbReference type="AlphaFoldDB" id="A0A379MTH8"/>
<sequence length="211" mass="23743">MESAEGVLVFSVRDQAADWLQYQADRFFDQDFRSDTLRIWDLPAWDRTLLTKMVPVDVRMDRMPAAERFAGTDVLCGGICWAEYDMAPSLGNFTAFLNSARHGPLKLSGPNRKIANLLYLKEKGELPLNNQNLNWAASMVKTFTGKNLREHYSRQELKKLSSVLLHRMFPRIRSGSSADDPTGHPAPAVKGKTLRAVPSIRPRASKRSPGI</sequence>
<keyword evidence="3" id="KW-1185">Reference proteome</keyword>